<protein>
    <submittedName>
        <fullName evidence="1">Putative heat shock protein HSP 90-beta-3</fullName>
    </submittedName>
</protein>
<dbReference type="SUPFAM" id="SSF110942">
    <property type="entry name" value="HSP90 C-terminal domain"/>
    <property type="match status" value="1"/>
</dbReference>
<comment type="caution">
    <text evidence="1">The sequence shown here is derived from an EMBL/GenBank/DDBJ whole genome shotgun (WGS) entry which is preliminary data.</text>
</comment>
<dbReference type="InterPro" id="IPR037196">
    <property type="entry name" value="HSP90_C"/>
</dbReference>
<sequence>TRRKGTSNTRSTVCASWTAVDTRVSKFYPVVWLTLRMCPCSYLEKCSEQNLKDTKFFEEVSQNTKFGIYEYSTDSPSIISLVKAKSRLPTLLLQVQKWAFKVTCMKEILDEKFEKVTIPMRLVSLLPCTVTTTVWNVNAVKILKAQAFWIIMGYMMEINLDYPVKETMAEGRGRPE</sequence>
<keyword evidence="1" id="KW-0346">Stress response</keyword>
<accession>A0A8J6BD07</accession>
<dbReference type="AlphaFoldDB" id="A0A8J6BD07"/>
<organism evidence="1 2">
    <name type="scientific">Galemys pyrenaicus</name>
    <name type="common">Iberian desman</name>
    <name type="synonym">Pyrenean desman</name>
    <dbReference type="NCBI Taxonomy" id="202257"/>
    <lineage>
        <taxon>Eukaryota</taxon>
        <taxon>Metazoa</taxon>
        <taxon>Chordata</taxon>
        <taxon>Craniata</taxon>
        <taxon>Vertebrata</taxon>
        <taxon>Euteleostomi</taxon>
        <taxon>Mammalia</taxon>
        <taxon>Eutheria</taxon>
        <taxon>Laurasiatheria</taxon>
        <taxon>Eulipotyphla</taxon>
        <taxon>Talpidae</taxon>
        <taxon>Galemys</taxon>
    </lineage>
</organism>
<dbReference type="Proteomes" id="UP000700334">
    <property type="component" value="Unassembled WGS sequence"/>
</dbReference>
<keyword evidence="2" id="KW-1185">Reference proteome</keyword>
<dbReference type="Gene3D" id="1.20.120.790">
    <property type="entry name" value="Heat shock protein 90, C-terminal domain"/>
    <property type="match status" value="1"/>
</dbReference>
<evidence type="ECO:0000313" key="1">
    <source>
        <dbReference type="EMBL" id="KAG8521809.1"/>
    </source>
</evidence>
<evidence type="ECO:0000313" key="2">
    <source>
        <dbReference type="Proteomes" id="UP000700334"/>
    </source>
</evidence>
<dbReference type="EMBL" id="JAGFMF010011458">
    <property type="protein sequence ID" value="KAG8521809.1"/>
    <property type="molecule type" value="Genomic_DNA"/>
</dbReference>
<feature type="non-terminal residue" evidence="1">
    <location>
        <position position="176"/>
    </location>
</feature>
<proteinExistence type="predicted"/>
<gene>
    <name evidence="1" type="ORF">J0S82_013937</name>
</gene>
<reference evidence="1" key="1">
    <citation type="journal article" date="2021" name="Evol. Appl.">
        <title>The genome of the Pyrenean desman and the effects of bottlenecks and inbreeding on the genomic landscape of an endangered species.</title>
        <authorList>
            <person name="Escoda L."/>
            <person name="Castresana J."/>
        </authorList>
    </citation>
    <scope>NUCLEOTIDE SEQUENCE</scope>
    <source>
        <strain evidence="1">IBE-C5619</strain>
    </source>
</reference>
<name>A0A8J6BD07_GALPY</name>